<evidence type="ECO:0000256" key="3">
    <source>
        <dbReference type="ARBA" id="ARBA00023125"/>
    </source>
</evidence>
<gene>
    <name evidence="8" type="ORF">HS088_TW22G01092</name>
</gene>
<evidence type="ECO:0000256" key="6">
    <source>
        <dbReference type="SAM" id="MobiDB-lite"/>
    </source>
</evidence>
<dbReference type="InterPro" id="IPR016177">
    <property type="entry name" value="DNA-bd_dom_sf"/>
</dbReference>
<comment type="subcellular location">
    <subcellularLocation>
        <location evidence="1">Nucleus</location>
    </subcellularLocation>
</comment>
<dbReference type="Gene3D" id="3.30.890.10">
    <property type="entry name" value="Methyl-cpg-binding Protein 2, Chain A"/>
    <property type="match status" value="2"/>
</dbReference>
<evidence type="ECO:0000256" key="5">
    <source>
        <dbReference type="ARBA" id="ARBA00023242"/>
    </source>
</evidence>
<keyword evidence="3" id="KW-0238">DNA-binding</keyword>
<evidence type="ECO:0000313" key="9">
    <source>
        <dbReference type="Proteomes" id="UP000593562"/>
    </source>
</evidence>
<dbReference type="PROSITE" id="PS50982">
    <property type="entry name" value="MBD"/>
    <property type="match status" value="2"/>
</dbReference>
<evidence type="ECO:0000259" key="7">
    <source>
        <dbReference type="PROSITE" id="PS50982"/>
    </source>
</evidence>
<name>A0A7J7BZR9_TRIWF</name>
<dbReference type="EMBL" id="JAAARO010000022">
    <property type="protein sequence ID" value="KAF5727399.1"/>
    <property type="molecule type" value="Genomic_DNA"/>
</dbReference>
<feature type="region of interest" description="Disordered" evidence="6">
    <location>
        <begin position="1"/>
        <end position="23"/>
    </location>
</feature>
<dbReference type="InterPro" id="IPR001739">
    <property type="entry name" value="Methyl_CpG_DNA-bd"/>
</dbReference>
<keyword evidence="4" id="KW-0804">Transcription</keyword>
<reference evidence="8 9" key="1">
    <citation type="journal article" date="2020" name="Nat. Commun.">
        <title>Genome of Tripterygium wilfordii and identification of cytochrome P450 involved in triptolide biosynthesis.</title>
        <authorList>
            <person name="Tu L."/>
            <person name="Su P."/>
            <person name="Zhang Z."/>
            <person name="Gao L."/>
            <person name="Wang J."/>
            <person name="Hu T."/>
            <person name="Zhou J."/>
            <person name="Zhang Y."/>
            <person name="Zhao Y."/>
            <person name="Liu Y."/>
            <person name="Song Y."/>
            <person name="Tong Y."/>
            <person name="Lu Y."/>
            <person name="Yang J."/>
            <person name="Xu C."/>
            <person name="Jia M."/>
            <person name="Peters R.J."/>
            <person name="Huang L."/>
            <person name="Gao W."/>
        </authorList>
    </citation>
    <scope>NUCLEOTIDE SEQUENCE [LARGE SCALE GENOMIC DNA]</scope>
    <source>
        <strain evidence="9">cv. XIE 37</strain>
        <tissue evidence="8">Leaf</tissue>
    </source>
</reference>
<keyword evidence="9" id="KW-1185">Reference proteome</keyword>
<dbReference type="PANTHER" id="PTHR12396">
    <property type="entry name" value="METHYL-CPG BINDING PROTEIN, MBD"/>
    <property type="match status" value="1"/>
</dbReference>
<evidence type="ECO:0000313" key="8">
    <source>
        <dbReference type="EMBL" id="KAF5727399.1"/>
    </source>
</evidence>
<dbReference type="FunCoup" id="A0A7J7BZR9">
    <property type="interactions" value="230"/>
</dbReference>
<dbReference type="PANTHER" id="PTHR12396:SF38">
    <property type="entry name" value="METHYL-CPG-BINDING DOMAIN-CONTAINING PROTEIN 7"/>
    <property type="match status" value="1"/>
</dbReference>
<dbReference type="GO" id="GO:0005634">
    <property type="term" value="C:nucleus"/>
    <property type="evidence" value="ECO:0007669"/>
    <property type="project" value="UniProtKB-SubCell"/>
</dbReference>
<organism evidence="8 9">
    <name type="scientific">Tripterygium wilfordii</name>
    <name type="common">Thunder God vine</name>
    <dbReference type="NCBI Taxonomy" id="458696"/>
    <lineage>
        <taxon>Eukaryota</taxon>
        <taxon>Viridiplantae</taxon>
        <taxon>Streptophyta</taxon>
        <taxon>Embryophyta</taxon>
        <taxon>Tracheophyta</taxon>
        <taxon>Spermatophyta</taxon>
        <taxon>Magnoliopsida</taxon>
        <taxon>eudicotyledons</taxon>
        <taxon>Gunneridae</taxon>
        <taxon>Pentapetalae</taxon>
        <taxon>rosids</taxon>
        <taxon>fabids</taxon>
        <taxon>Celastrales</taxon>
        <taxon>Celastraceae</taxon>
        <taxon>Tripterygium</taxon>
    </lineage>
</organism>
<dbReference type="SUPFAM" id="SSF54171">
    <property type="entry name" value="DNA-binding domain"/>
    <property type="match status" value="2"/>
</dbReference>
<evidence type="ECO:0000256" key="1">
    <source>
        <dbReference type="ARBA" id="ARBA00004123"/>
    </source>
</evidence>
<sequence length="245" mass="27945">MTKRKSSPSTPPIPRLPGDTETLSQTLKSLIVRPSSSSPAVASTSSKSFKLPDDWVVDRRQRARSNQVDKYYFEPGTGRMFRSLLSIQRYLDQETKETLPSVAANNKRLVPYTFRGSPSFKLPNGWVIEEKTRYNGRIDKYYIEPGTGQRFRSRVSVERYLAGWEEYCPHKAPKTSGLQEKKQSSGEEAENPMFDFTSPPPKVKWVLTAPVGNMWSPFIADSEVPEFIKQKWSEILVSSVRNESQ</sequence>
<comment type="caution">
    <text evidence="8">The sequence shown here is derived from an EMBL/GenBank/DDBJ whole genome shotgun (WGS) entry which is preliminary data.</text>
</comment>
<dbReference type="Pfam" id="PF01429">
    <property type="entry name" value="MBD"/>
    <property type="match status" value="2"/>
</dbReference>
<evidence type="ECO:0000256" key="2">
    <source>
        <dbReference type="ARBA" id="ARBA00023015"/>
    </source>
</evidence>
<feature type="domain" description="MBD" evidence="7">
    <location>
        <begin position="41"/>
        <end position="111"/>
    </location>
</feature>
<proteinExistence type="predicted"/>
<dbReference type="AlphaFoldDB" id="A0A7J7BZR9"/>
<keyword evidence="2" id="KW-0805">Transcription regulation</keyword>
<dbReference type="Proteomes" id="UP000593562">
    <property type="component" value="Unassembled WGS sequence"/>
</dbReference>
<accession>A0A7J7BZR9</accession>
<protein>
    <submittedName>
        <fullName evidence="8">Methyl-CpG-binding domain-containing protein 7</fullName>
    </submittedName>
</protein>
<dbReference type="GO" id="GO:0003677">
    <property type="term" value="F:DNA binding"/>
    <property type="evidence" value="ECO:0007669"/>
    <property type="project" value="UniProtKB-KW"/>
</dbReference>
<keyword evidence="5" id="KW-0539">Nucleus</keyword>
<evidence type="ECO:0000256" key="4">
    <source>
        <dbReference type="ARBA" id="ARBA00023163"/>
    </source>
</evidence>
<dbReference type="InParanoid" id="A0A7J7BZR9"/>
<dbReference type="OrthoDB" id="10072024at2759"/>
<feature type="domain" description="MBD" evidence="7">
    <location>
        <begin position="112"/>
        <end position="201"/>
    </location>
</feature>
<feature type="region of interest" description="Disordered" evidence="6">
    <location>
        <begin position="172"/>
        <end position="196"/>
    </location>
</feature>